<dbReference type="STRING" id="2018661.A0A2A2KF98"/>
<feature type="transmembrane region" description="Helical" evidence="2">
    <location>
        <begin position="20"/>
        <end position="40"/>
    </location>
</feature>
<feature type="compositionally biased region" description="Polar residues" evidence="1">
    <location>
        <begin position="137"/>
        <end position="146"/>
    </location>
</feature>
<sequence length="275" mass="27841">MQLDDDIAKINTDDSPPNPLWGRLALLMFGLTVLAFLTAIDRPEWFHLKPATGTAAAMSIPARIAAAAIQGAPAVSNRLTAPSSFSAPTPVSSDPAPKISSGIASGSMTRPATPPPPRRPVTNADVATARAARPGVPTSNPASTRSRVAAGRSNRPAAITAASINGGAKPSHRSTGSSAASSAAAQITPPPIRPINAASGPTAKGNSVATSRKKATGHSNPPPVHARRRSRRMIADTCISPAPASARRAAPAADASPPPQCRPSPDGPQPPPPAM</sequence>
<comment type="caution">
    <text evidence="3">The sequence shown here is derived from an EMBL/GenBank/DDBJ whole genome shotgun (WGS) entry which is preliminary data.</text>
</comment>
<feature type="compositionally biased region" description="Polar residues" evidence="1">
    <location>
        <begin position="83"/>
        <end position="92"/>
    </location>
</feature>
<keyword evidence="2" id="KW-1133">Transmembrane helix</keyword>
<accession>A0A2A2KF98</accession>
<keyword evidence="2" id="KW-0472">Membrane</keyword>
<gene>
    <name evidence="3" type="ORF">WR25_16415</name>
</gene>
<evidence type="ECO:0000256" key="2">
    <source>
        <dbReference type="SAM" id="Phobius"/>
    </source>
</evidence>
<name>A0A2A2KF98_9BILA</name>
<keyword evidence="2" id="KW-0812">Transmembrane</keyword>
<evidence type="ECO:0000313" key="4">
    <source>
        <dbReference type="Proteomes" id="UP000218231"/>
    </source>
</evidence>
<feature type="region of interest" description="Disordered" evidence="1">
    <location>
        <begin position="83"/>
        <end position="275"/>
    </location>
</feature>
<reference evidence="3 4" key="1">
    <citation type="journal article" date="2017" name="Curr. Biol.">
        <title>Genome architecture and evolution of a unichromosomal asexual nematode.</title>
        <authorList>
            <person name="Fradin H."/>
            <person name="Zegar C."/>
            <person name="Gutwein M."/>
            <person name="Lucas J."/>
            <person name="Kovtun M."/>
            <person name="Corcoran D."/>
            <person name="Baugh L.R."/>
            <person name="Kiontke K."/>
            <person name="Gunsalus K."/>
            <person name="Fitch D.H."/>
            <person name="Piano F."/>
        </authorList>
    </citation>
    <scope>NUCLEOTIDE SEQUENCE [LARGE SCALE GENOMIC DNA]</scope>
    <source>
        <strain evidence="3">PF1309</strain>
    </source>
</reference>
<dbReference type="Proteomes" id="UP000218231">
    <property type="component" value="Unassembled WGS sequence"/>
</dbReference>
<evidence type="ECO:0000256" key="1">
    <source>
        <dbReference type="SAM" id="MobiDB-lite"/>
    </source>
</evidence>
<feature type="compositionally biased region" description="Pro residues" evidence="1">
    <location>
        <begin position="256"/>
        <end position="275"/>
    </location>
</feature>
<dbReference type="EMBL" id="LIAE01008724">
    <property type="protein sequence ID" value="PAV72696.1"/>
    <property type="molecule type" value="Genomic_DNA"/>
</dbReference>
<evidence type="ECO:0000313" key="3">
    <source>
        <dbReference type="EMBL" id="PAV72696.1"/>
    </source>
</evidence>
<dbReference type="AlphaFoldDB" id="A0A2A2KF98"/>
<proteinExistence type="predicted"/>
<feature type="compositionally biased region" description="Low complexity" evidence="1">
    <location>
        <begin position="240"/>
        <end position="255"/>
    </location>
</feature>
<keyword evidence="4" id="KW-1185">Reference proteome</keyword>
<protein>
    <submittedName>
        <fullName evidence="3">Uncharacterized protein</fullName>
    </submittedName>
</protein>
<organism evidence="3 4">
    <name type="scientific">Diploscapter pachys</name>
    <dbReference type="NCBI Taxonomy" id="2018661"/>
    <lineage>
        <taxon>Eukaryota</taxon>
        <taxon>Metazoa</taxon>
        <taxon>Ecdysozoa</taxon>
        <taxon>Nematoda</taxon>
        <taxon>Chromadorea</taxon>
        <taxon>Rhabditida</taxon>
        <taxon>Rhabditina</taxon>
        <taxon>Rhabditomorpha</taxon>
        <taxon>Rhabditoidea</taxon>
        <taxon>Rhabditidae</taxon>
        <taxon>Diploscapter</taxon>
    </lineage>
</organism>